<evidence type="ECO:0000313" key="1">
    <source>
        <dbReference type="EMBL" id="NEN76051.1"/>
    </source>
</evidence>
<protein>
    <submittedName>
        <fullName evidence="1">Uncharacterized protein</fullName>
    </submittedName>
</protein>
<dbReference type="AlphaFoldDB" id="A0A6L9Y6N8"/>
<dbReference type="Proteomes" id="UP000477651">
    <property type="component" value="Unassembled WGS sequence"/>
</dbReference>
<gene>
    <name evidence="1" type="ORF">F9B74_06900</name>
</gene>
<keyword evidence="2" id="KW-1185">Reference proteome</keyword>
<comment type="caution">
    <text evidence="1">The sequence shown here is derived from an EMBL/GenBank/DDBJ whole genome shotgun (WGS) entry which is preliminary data.</text>
</comment>
<name>A0A6L9Y6N8_9BURK</name>
<evidence type="ECO:0000313" key="2">
    <source>
        <dbReference type="Proteomes" id="UP000477651"/>
    </source>
</evidence>
<organism evidence="1 2">
    <name type="scientific">Pelistega ratti</name>
    <dbReference type="NCBI Taxonomy" id="2652177"/>
    <lineage>
        <taxon>Bacteria</taxon>
        <taxon>Pseudomonadati</taxon>
        <taxon>Pseudomonadota</taxon>
        <taxon>Betaproteobacteria</taxon>
        <taxon>Burkholderiales</taxon>
        <taxon>Alcaligenaceae</taxon>
        <taxon>Pelistega</taxon>
    </lineage>
</organism>
<proteinExistence type="predicted"/>
<dbReference type="EMBL" id="JAAGYR010000012">
    <property type="protein sequence ID" value="NEN76051.1"/>
    <property type="molecule type" value="Genomic_DNA"/>
</dbReference>
<accession>A0A6L9Y6N8</accession>
<reference evidence="1 2" key="1">
    <citation type="submission" date="2020-02" db="EMBL/GenBank/DDBJ databases">
        <title>Pelistega sp. NLN82 were isolated from wild rodents of the Hainan Island.</title>
        <authorList>
            <person name="Niu N."/>
            <person name="Zhou J."/>
        </authorList>
    </citation>
    <scope>NUCLEOTIDE SEQUENCE [LARGE SCALE GENOMIC DNA]</scope>
    <source>
        <strain evidence="1 2">NLN82</strain>
    </source>
</reference>
<sequence length="65" mass="7219">MKSSIIDCLGKLFGVIDGVSPLSGLSENDKIKLLINDKEIQGDLHDIFNEKTDSFLNELNNDLLK</sequence>
<dbReference type="RefSeq" id="WP_163764560.1">
    <property type="nucleotide sequence ID" value="NZ_JAAGYR010000012.1"/>
</dbReference>